<keyword evidence="1" id="KW-0472">Membrane</keyword>
<protein>
    <submittedName>
        <fullName evidence="2">YqhA family protein</fullName>
    </submittedName>
</protein>
<sequence length="177" mass="19938">MKNHSIKRMKDVFFIFRFISWIAIICSLLGSLLLFVVGAIKTYYAFTAVAFGYIPDETLAHLDSADIATAYLIKGLDTFLIALVLFIFAHGVFTLFITDKKLENIPTVLSWIKTPDIGHLKNILGEVIVIILFVKFLEMILINLNNLSWEILILPISILLLALALKFLDLNDKNGGH</sequence>
<keyword evidence="3" id="KW-1185">Reference proteome</keyword>
<evidence type="ECO:0000313" key="3">
    <source>
        <dbReference type="Proteomes" id="UP000327424"/>
    </source>
</evidence>
<dbReference type="AlphaFoldDB" id="A0A5J6WIV3"/>
<dbReference type="PANTHER" id="PTHR31721">
    <property type="entry name" value="OS06G0710300 PROTEIN"/>
    <property type="match status" value="1"/>
</dbReference>
<dbReference type="EMBL" id="CP044399">
    <property type="protein sequence ID" value="QFI37188.1"/>
    <property type="molecule type" value="Genomic_DNA"/>
</dbReference>
<evidence type="ECO:0000256" key="1">
    <source>
        <dbReference type="SAM" id="Phobius"/>
    </source>
</evidence>
<proteinExistence type="predicted"/>
<dbReference type="InterPro" id="IPR005134">
    <property type="entry name" value="UPF0114"/>
</dbReference>
<dbReference type="PANTHER" id="PTHR31721:SF4">
    <property type="entry name" value="OS06G0710300 PROTEIN"/>
    <property type="match status" value="1"/>
</dbReference>
<evidence type="ECO:0000313" key="2">
    <source>
        <dbReference type="EMBL" id="QFI37188.1"/>
    </source>
</evidence>
<dbReference type="Pfam" id="PF03350">
    <property type="entry name" value="UPF0114"/>
    <property type="match status" value="1"/>
</dbReference>
<reference evidence="2 3" key="1">
    <citation type="submission" date="2019-09" db="EMBL/GenBank/DDBJ databases">
        <title>Hybrid Assembly of the complete Genome of the Deep-Sea Bacterium Moritella marina from long Nanopore and Illumina reads.</title>
        <authorList>
            <person name="Magin S."/>
            <person name="Georgoulis A."/>
            <person name="Papadimitriou K."/>
            <person name="Iliakis G."/>
            <person name="Vorgias C.E."/>
        </authorList>
    </citation>
    <scope>NUCLEOTIDE SEQUENCE [LARGE SCALE GENOMIC DNA]</scope>
    <source>
        <strain evidence="2 3">MP-1</strain>
    </source>
</reference>
<dbReference type="KEGG" id="mmaa:FR932_04775"/>
<feature type="transmembrane region" description="Helical" evidence="1">
    <location>
        <begin position="148"/>
        <end position="168"/>
    </location>
</feature>
<feature type="transmembrane region" description="Helical" evidence="1">
    <location>
        <begin position="123"/>
        <end position="142"/>
    </location>
</feature>
<gene>
    <name evidence="2" type="ORF">FR932_04775</name>
</gene>
<dbReference type="RefSeq" id="WP_019442840.1">
    <property type="nucleotide sequence ID" value="NZ_ALOE01000037.1"/>
</dbReference>
<feature type="transmembrane region" description="Helical" evidence="1">
    <location>
        <begin position="12"/>
        <end position="40"/>
    </location>
</feature>
<name>A0A5J6WIV3_MORMI</name>
<feature type="transmembrane region" description="Helical" evidence="1">
    <location>
        <begin position="79"/>
        <end position="97"/>
    </location>
</feature>
<accession>A0A5J6WIV3</accession>
<keyword evidence="1" id="KW-0812">Transmembrane</keyword>
<dbReference type="OrthoDB" id="9794066at2"/>
<keyword evidence="1" id="KW-1133">Transmembrane helix</keyword>
<organism evidence="2 3">
    <name type="scientific">Moritella marina ATCC 15381</name>
    <dbReference type="NCBI Taxonomy" id="1202962"/>
    <lineage>
        <taxon>Bacteria</taxon>
        <taxon>Pseudomonadati</taxon>
        <taxon>Pseudomonadota</taxon>
        <taxon>Gammaproteobacteria</taxon>
        <taxon>Alteromonadales</taxon>
        <taxon>Moritellaceae</taxon>
        <taxon>Moritella</taxon>
    </lineage>
</organism>
<dbReference type="Proteomes" id="UP000327424">
    <property type="component" value="Chromosome"/>
</dbReference>